<dbReference type="EMBL" id="BAABLM010000005">
    <property type="protein sequence ID" value="GAA4679472.1"/>
    <property type="molecule type" value="Genomic_DNA"/>
</dbReference>
<dbReference type="CDD" id="cd06173">
    <property type="entry name" value="MFS_MefA_like"/>
    <property type="match status" value="1"/>
</dbReference>
<feature type="transmembrane region" description="Helical" evidence="7">
    <location>
        <begin position="12"/>
        <end position="29"/>
    </location>
</feature>
<evidence type="ECO:0000256" key="6">
    <source>
        <dbReference type="ARBA" id="ARBA00023136"/>
    </source>
</evidence>
<organism evidence="9 10">
    <name type="scientific">Frondihabitans cladoniiphilus</name>
    <dbReference type="NCBI Taxonomy" id="715785"/>
    <lineage>
        <taxon>Bacteria</taxon>
        <taxon>Bacillati</taxon>
        <taxon>Actinomycetota</taxon>
        <taxon>Actinomycetes</taxon>
        <taxon>Micrococcales</taxon>
        <taxon>Microbacteriaceae</taxon>
        <taxon>Frondihabitans</taxon>
    </lineage>
</organism>
<gene>
    <name evidence="9" type="ORF">GCM10025780_25680</name>
</gene>
<accession>A0ABP8W5B9</accession>
<evidence type="ECO:0000313" key="10">
    <source>
        <dbReference type="Proteomes" id="UP001501295"/>
    </source>
</evidence>
<feature type="domain" description="Major facilitator superfamily (MFS) profile" evidence="8">
    <location>
        <begin position="1"/>
        <end position="399"/>
    </location>
</feature>
<dbReference type="PROSITE" id="PS50850">
    <property type="entry name" value="MFS"/>
    <property type="match status" value="1"/>
</dbReference>
<keyword evidence="10" id="KW-1185">Reference proteome</keyword>
<keyword evidence="5 7" id="KW-1133">Transmembrane helix</keyword>
<evidence type="ECO:0000256" key="5">
    <source>
        <dbReference type="ARBA" id="ARBA00022989"/>
    </source>
</evidence>
<keyword evidence="2" id="KW-0813">Transport</keyword>
<dbReference type="Proteomes" id="UP001501295">
    <property type="component" value="Unassembled WGS sequence"/>
</dbReference>
<dbReference type="SUPFAM" id="SSF103473">
    <property type="entry name" value="MFS general substrate transporter"/>
    <property type="match status" value="1"/>
</dbReference>
<dbReference type="InterPro" id="IPR036259">
    <property type="entry name" value="MFS_trans_sf"/>
</dbReference>
<dbReference type="InterPro" id="IPR020846">
    <property type="entry name" value="MFS_dom"/>
</dbReference>
<evidence type="ECO:0000256" key="4">
    <source>
        <dbReference type="ARBA" id="ARBA00022692"/>
    </source>
</evidence>
<feature type="transmembrane region" description="Helical" evidence="7">
    <location>
        <begin position="376"/>
        <end position="396"/>
    </location>
</feature>
<reference evidence="10" key="1">
    <citation type="journal article" date="2019" name="Int. J. Syst. Evol. Microbiol.">
        <title>The Global Catalogue of Microorganisms (GCM) 10K type strain sequencing project: providing services to taxonomists for standard genome sequencing and annotation.</title>
        <authorList>
            <consortium name="The Broad Institute Genomics Platform"/>
            <consortium name="The Broad Institute Genome Sequencing Center for Infectious Disease"/>
            <person name="Wu L."/>
            <person name="Ma J."/>
        </authorList>
    </citation>
    <scope>NUCLEOTIDE SEQUENCE [LARGE SCALE GENOMIC DNA]</scope>
    <source>
        <strain evidence="10">JCM 18956</strain>
    </source>
</reference>
<evidence type="ECO:0000256" key="7">
    <source>
        <dbReference type="SAM" id="Phobius"/>
    </source>
</evidence>
<evidence type="ECO:0000259" key="8">
    <source>
        <dbReference type="PROSITE" id="PS50850"/>
    </source>
</evidence>
<keyword evidence="3" id="KW-1003">Cell membrane</keyword>
<evidence type="ECO:0000256" key="2">
    <source>
        <dbReference type="ARBA" id="ARBA00022448"/>
    </source>
</evidence>
<dbReference type="Pfam" id="PF05977">
    <property type="entry name" value="MFS_3"/>
    <property type="match status" value="1"/>
</dbReference>
<feature type="transmembrane region" description="Helical" evidence="7">
    <location>
        <begin position="311"/>
        <end position="333"/>
    </location>
</feature>
<keyword evidence="4 7" id="KW-0812">Transmembrane</keyword>
<name>A0ABP8W5B9_9MICO</name>
<feature type="transmembrane region" description="Helical" evidence="7">
    <location>
        <begin position="174"/>
        <end position="192"/>
    </location>
</feature>
<feature type="transmembrane region" description="Helical" evidence="7">
    <location>
        <begin position="287"/>
        <end position="305"/>
    </location>
</feature>
<feature type="transmembrane region" description="Helical" evidence="7">
    <location>
        <begin position="223"/>
        <end position="242"/>
    </location>
</feature>
<feature type="transmembrane region" description="Helical" evidence="7">
    <location>
        <begin position="83"/>
        <end position="101"/>
    </location>
</feature>
<dbReference type="InterPro" id="IPR010290">
    <property type="entry name" value="TM_effector"/>
</dbReference>
<feature type="transmembrane region" description="Helical" evidence="7">
    <location>
        <begin position="49"/>
        <end position="71"/>
    </location>
</feature>
<evidence type="ECO:0000256" key="1">
    <source>
        <dbReference type="ARBA" id="ARBA00004651"/>
    </source>
</evidence>
<dbReference type="PANTHER" id="PTHR23513:SF11">
    <property type="entry name" value="STAPHYLOFERRIN A TRANSPORTER"/>
    <property type="match status" value="1"/>
</dbReference>
<dbReference type="Gene3D" id="1.20.1250.20">
    <property type="entry name" value="MFS general substrate transporter like domains"/>
    <property type="match status" value="1"/>
</dbReference>
<feature type="transmembrane region" description="Helical" evidence="7">
    <location>
        <begin position="254"/>
        <end position="275"/>
    </location>
</feature>
<evidence type="ECO:0000256" key="3">
    <source>
        <dbReference type="ARBA" id="ARBA00022475"/>
    </source>
</evidence>
<keyword evidence="6 7" id="KW-0472">Membrane</keyword>
<comment type="caution">
    <text evidence="9">The sequence shown here is derived from an EMBL/GenBank/DDBJ whole genome shotgun (WGS) entry which is preliminary data.</text>
</comment>
<proteinExistence type="predicted"/>
<sequence>MSAMFSSLKLHNYRLWFGGALVSNTGTWMQSTAQDWLVLTHLTHNNATALGVTMALQFLPPILMIPITGLIADRYDRRRMLMLTQALLGGLGLFLGILVVTGVVQLWMVWAFALALGIVQAIDAPIRQSFVSELVPPKQLSNAVSLNSASFNGARLIGPAVAGVLIAVVGTGPVFLINAASFLAVLTSLRFIRVKELQYKPKVVRAKGQIKEGFRYVKGRPDLVVVFVMIFIIGTFGMNFPIFTSTMATQAFHVGSSGFGLLTSAVAVGSLVGALLSARRERPRMRILVMASISFGVTCAVAALMPSYWSFALVLIAVGFSSITLMTTANGTVQLGAAPEMRGRVMALYMAIFTGGTPIGAPIVGWVASTFGPREAIGVGSAAGFVAAGVAILWLVRRQHLRLRHDQGLHFHVRHDGDGMPATESIAVQREVVAAELETQETLARQ</sequence>
<evidence type="ECO:0000313" key="9">
    <source>
        <dbReference type="EMBL" id="GAA4679472.1"/>
    </source>
</evidence>
<dbReference type="PANTHER" id="PTHR23513">
    <property type="entry name" value="INTEGRAL MEMBRANE EFFLUX PROTEIN-RELATED"/>
    <property type="match status" value="1"/>
</dbReference>
<protein>
    <submittedName>
        <fullName evidence="9">MFS transporter</fullName>
    </submittedName>
</protein>
<dbReference type="RefSeq" id="WP_345376298.1">
    <property type="nucleotide sequence ID" value="NZ_BAABLM010000005.1"/>
</dbReference>
<comment type="subcellular location">
    <subcellularLocation>
        <location evidence="1">Cell membrane</location>
        <topology evidence="1">Multi-pass membrane protein</topology>
    </subcellularLocation>
</comment>
<feature type="transmembrane region" description="Helical" evidence="7">
    <location>
        <begin position="345"/>
        <end position="364"/>
    </location>
</feature>